<keyword evidence="5 12" id="KW-0349">Heme</keyword>
<evidence type="ECO:0000256" key="1">
    <source>
        <dbReference type="ARBA" id="ARBA00004651"/>
    </source>
</evidence>
<accession>A0ABS4F4J8</accession>
<evidence type="ECO:0000313" key="13">
    <source>
        <dbReference type="EMBL" id="MBP1891173.1"/>
    </source>
</evidence>
<reference evidence="13 14" key="1">
    <citation type="submission" date="2021-03" db="EMBL/GenBank/DDBJ databases">
        <title>Genomic Encyclopedia of Type Strains, Phase IV (KMG-IV): sequencing the most valuable type-strain genomes for metagenomic binning, comparative biology and taxonomic classification.</title>
        <authorList>
            <person name="Goeker M."/>
        </authorList>
    </citation>
    <scope>NUCLEOTIDE SEQUENCE [LARGE SCALE GENOMIC DNA]</scope>
    <source>
        <strain evidence="13 14">DSM 15596</strain>
    </source>
</reference>
<keyword evidence="4 12" id="KW-1003">Cell membrane</keyword>
<comment type="subcellular location">
    <subcellularLocation>
        <location evidence="1">Cell membrane</location>
        <topology evidence="1">Multi-pass membrane protein</topology>
    </subcellularLocation>
</comment>
<gene>
    <name evidence="13" type="ORF">J2Z18_000242</name>
</gene>
<protein>
    <submittedName>
        <fullName evidence="13">Cytochrome d ubiquinol oxidase subunit I</fullName>
        <ecNumber evidence="13">1.10.3.-</ecNumber>
    </submittedName>
</protein>
<evidence type="ECO:0000256" key="10">
    <source>
        <dbReference type="ARBA" id="ARBA00023004"/>
    </source>
</evidence>
<evidence type="ECO:0000256" key="3">
    <source>
        <dbReference type="ARBA" id="ARBA00022448"/>
    </source>
</evidence>
<feature type="transmembrane region" description="Helical" evidence="12">
    <location>
        <begin position="329"/>
        <end position="351"/>
    </location>
</feature>
<evidence type="ECO:0000256" key="2">
    <source>
        <dbReference type="ARBA" id="ARBA00009819"/>
    </source>
</evidence>
<keyword evidence="6 12" id="KW-0812">Transmembrane</keyword>
<feature type="transmembrane region" description="Helical" evidence="12">
    <location>
        <begin position="217"/>
        <end position="235"/>
    </location>
</feature>
<feature type="transmembrane region" description="Helical" evidence="12">
    <location>
        <begin position="414"/>
        <end position="437"/>
    </location>
</feature>
<dbReference type="PANTHER" id="PTHR30365:SF15">
    <property type="entry name" value="CYTOCHROME BD UBIQUINOL OXIDASE SUBUNIT 1"/>
    <property type="match status" value="1"/>
</dbReference>
<proteinExistence type="inferred from homology"/>
<keyword evidence="10 12" id="KW-0408">Iron</keyword>
<keyword evidence="14" id="KW-1185">Reference proteome</keyword>
<evidence type="ECO:0000256" key="8">
    <source>
        <dbReference type="ARBA" id="ARBA00022982"/>
    </source>
</evidence>
<keyword evidence="13" id="KW-0560">Oxidoreductase</keyword>
<dbReference type="InterPro" id="IPR002585">
    <property type="entry name" value="Cyt-d_ubiquinol_oxidase_su_1"/>
</dbReference>
<keyword evidence="9 12" id="KW-1133">Transmembrane helix</keyword>
<evidence type="ECO:0000256" key="7">
    <source>
        <dbReference type="ARBA" id="ARBA00022723"/>
    </source>
</evidence>
<keyword evidence="11 12" id="KW-0472">Membrane</keyword>
<dbReference type="GO" id="GO:0016491">
    <property type="term" value="F:oxidoreductase activity"/>
    <property type="evidence" value="ECO:0007669"/>
    <property type="project" value="UniProtKB-KW"/>
</dbReference>
<dbReference type="EMBL" id="JAGGKI010000001">
    <property type="protein sequence ID" value="MBP1891173.1"/>
    <property type="molecule type" value="Genomic_DNA"/>
</dbReference>
<sequence>MDPVMLARIQFASTTIFHFIFVPISIGLAFLIAVMETMYVFKGQDVYKRMAKFWGKLLLINFAVGVVTGILQEFQFGMNWSDYSRFVGDVFGAPLAIEALLAFFLESTFIGLWIFGWDRLSKKVHLLSIWLVSFGTLMSAFWILAANSFMQRPVGFEINNGRAEMNDFFALITNGQLLVEFPHTIFGALATGAFLVAGVSAYKLMKKQDLDFFKRSFNLAIVVGLITSILVAVFGHQQAQYLVQTQPMKMAAAEGLWETSEDPAPWTVFASIDPDKQENSAEFKVPYLLSFLSYSKFSGEVIGMKELQYQYEQEYGPGDYIPPVRTTFWSFRIMVAAGTAMILLGLYGAWLMLRKKVEQAGKWFLSMMLIGISLPIIANSSGWIMTEIGRQPWTVFGLITTENSISPNVSAGSILFSLIVFTAIYAVLAAVMAYLFVKVIKKGPYAEEADHRHASDPFNKEGYNAVS</sequence>
<feature type="transmembrane region" description="Helical" evidence="12">
    <location>
        <begin position="127"/>
        <end position="145"/>
    </location>
</feature>
<organism evidence="13 14">
    <name type="scientific">Paenibacillus lactis</name>
    <dbReference type="NCBI Taxonomy" id="228574"/>
    <lineage>
        <taxon>Bacteria</taxon>
        <taxon>Bacillati</taxon>
        <taxon>Bacillota</taxon>
        <taxon>Bacilli</taxon>
        <taxon>Bacillales</taxon>
        <taxon>Paenibacillaceae</taxon>
        <taxon>Paenibacillus</taxon>
    </lineage>
</organism>
<evidence type="ECO:0000256" key="5">
    <source>
        <dbReference type="ARBA" id="ARBA00022617"/>
    </source>
</evidence>
<evidence type="ECO:0000313" key="14">
    <source>
        <dbReference type="Proteomes" id="UP000706926"/>
    </source>
</evidence>
<dbReference type="GeneID" id="95402298"/>
<comment type="caution">
    <text evidence="13">The sequence shown here is derived from an EMBL/GenBank/DDBJ whole genome shotgun (WGS) entry which is preliminary data.</text>
</comment>
<feature type="transmembrane region" description="Helical" evidence="12">
    <location>
        <begin position="53"/>
        <end position="71"/>
    </location>
</feature>
<evidence type="ECO:0000256" key="6">
    <source>
        <dbReference type="ARBA" id="ARBA00022692"/>
    </source>
</evidence>
<feature type="transmembrane region" description="Helical" evidence="12">
    <location>
        <begin position="363"/>
        <end position="385"/>
    </location>
</feature>
<evidence type="ECO:0000256" key="12">
    <source>
        <dbReference type="PIRNR" id="PIRNR006446"/>
    </source>
</evidence>
<evidence type="ECO:0000256" key="11">
    <source>
        <dbReference type="ARBA" id="ARBA00023136"/>
    </source>
</evidence>
<feature type="transmembrane region" description="Helical" evidence="12">
    <location>
        <begin position="91"/>
        <end position="115"/>
    </location>
</feature>
<name>A0ABS4F4J8_9BACL</name>
<dbReference type="Pfam" id="PF01654">
    <property type="entry name" value="Cyt_bd_oxida_I"/>
    <property type="match status" value="1"/>
</dbReference>
<dbReference type="RefSeq" id="WP_007128889.1">
    <property type="nucleotide sequence ID" value="NZ_BOSA01000012.1"/>
</dbReference>
<dbReference type="PANTHER" id="PTHR30365">
    <property type="entry name" value="CYTOCHROME D UBIQUINOL OXIDASE"/>
    <property type="match status" value="1"/>
</dbReference>
<keyword evidence="3 12" id="KW-0813">Transport</keyword>
<evidence type="ECO:0000256" key="4">
    <source>
        <dbReference type="ARBA" id="ARBA00022475"/>
    </source>
</evidence>
<evidence type="ECO:0000256" key="9">
    <source>
        <dbReference type="ARBA" id="ARBA00022989"/>
    </source>
</evidence>
<dbReference type="Proteomes" id="UP000706926">
    <property type="component" value="Unassembled WGS sequence"/>
</dbReference>
<dbReference type="PIRSF" id="PIRSF006446">
    <property type="entry name" value="Cyt_quinol_oxidase_1"/>
    <property type="match status" value="1"/>
</dbReference>
<comment type="similarity">
    <text evidence="2 12">Belongs to the cytochrome ubiquinol oxidase subunit 1 family.</text>
</comment>
<dbReference type="EC" id="1.10.3.-" evidence="13"/>
<feature type="transmembrane region" description="Helical" evidence="12">
    <location>
        <begin position="20"/>
        <end position="41"/>
    </location>
</feature>
<keyword evidence="7 12" id="KW-0479">Metal-binding</keyword>
<feature type="transmembrane region" description="Helical" evidence="12">
    <location>
        <begin position="185"/>
        <end position="205"/>
    </location>
</feature>
<keyword evidence="8 12" id="KW-0249">Electron transport</keyword>